<feature type="region of interest" description="Disordered" evidence="1">
    <location>
        <begin position="60"/>
        <end position="89"/>
    </location>
</feature>
<sequence>MKAETLPLRPLSNGTTEAIDDSKRWKRRHLVAVLAMFGFAFIYGTQITLSNTFMEDEQKVNKTKIPDSHEDAAPVPSLTPHVSEFNVRR</sequence>
<evidence type="ECO:0000313" key="4">
    <source>
        <dbReference type="Proteomes" id="UP000001940"/>
    </source>
</evidence>
<dbReference type="EMBL" id="BX284606">
    <property type="protein sequence ID" value="CCD66909.1"/>
    <property type="molecule type" value="Genomic_DNA"/>
</dbReference>
<feature type="compositionally biased region" description="Basic and acidic residues" evidence="1">
    <location>
        <begin position="60"/>
        <end position="72"/>
    </location>
</feature>
<keyword evidence="2" id="KW-0812">Transmembrane</keyword>
<dbReference type="Proteomes" id="UP000001940">
    <property type="component" value="Chromosome X"/>
</dbReference>
<dbReference type="AlphaFoldDB" id="Q8MPR4"/>
<reference evidence="3 4" key="1">
    <citation type="journal article" date="1998" name="Science">
        <title>Genome sequence of the nematode C. elegans: a platform for investigating biology.</title>
        <authorList>
            <consortium name="The C. elegans sequencing consortium"/>
            <person name="Sulson J.E."/>
            <person name="Waterston R."/>
        </authorList>
    </citation>
    <scope>NUCLEOTIDE SEQUENCE [LARGE SCALE GENOMIC DNA]</scope>
    <source>
        <strain evidence="3 4">Bristol N2</strain>
    </source>
</reference>
<keyword evidence="2" id="KW-0472">Membrane</keyword>
<feature type="transmembrane region" description="Helical" evidence="2">
    <location>
        <begin position="30"/>
        <end position="49"/>
    </location>
</feature>
<accession>Q8MPR4</accession>
<evidence type="ECO:0000256" key="2">
    <source>
        <dbReference type="SAM" id="Phobius"/>
    </source>
</evidence>
<dbReference type="AGR" id="WB:WBGene00022648"/>
<protein>
    <submittedName>
        <fullName evidence="3">MFS transporter</fullName>
    </submittedName>
</protein>
<gene>
    <name evidence="3" type="ORF">CELE_ZK54.3</name>
    <name evidence="3 5" type="ORF">ZK54.3</name>
</gene>
<evidence type="ECO:0000256" key="1">
    <source>
        <dbReference type="SAM" id="MobiDB-lite"/>
    </source>
</evidence>
<keyword evidence="4" id="KW-1185">Reference proteome</keyword>
<dbReference type="InParanoid" id="Q8MPR4"/>
<name>Q8MPR4_CAEEL</name>
<dbReference type="HOGENOM" id="CLU_2456831_0_0_1"/>
<dbReference type="PaxDb" id="6239-ZK54.3"/>
<dbReference type="WormBase" id="ZK54.3">
    <property type="protein sequence ID" value="CE45534"/>
    <property type="gene ID" value="WBGene00022648"/>
</dbReference>
<proteinExistence type="predicted"/>
<organism evidence="3 4">
    <name type="scientific">Caenorhabditis elegans</name>
    <dbReference type="NCBI Taxonomy" id="6239"/>
    <lineage>
        <taxon>Eukaryota</taxon>
        <taxon>Metazoa</taxon>
        <taxon>Ecdysozoa</taxon>
        <taxon>Nematoda</taxon>
        <taxon>Chromadorea</taxon>
        <taxon>Rhabditida</taxon>
        <taxon>Rhabditina</taxon>
        <taxon>Rhabditomorpha</taxon>
        <taxon>Rhabditoidea</taxon>
        <taxon>Rhabditidae</taxon>
        <taxon>Peloderinae</taxon>
        <taxon>Caenorhabditis</taxon>
    </lineage>
</organism>
<evidence type="ECO:0000313" key="5">
    <source>
        <dbReference type="WormBase" id="ZK54.3"/>
    </source>
</evidence>
<evidence type="ECO:0000313" key="3">
    <source>
        <dbReference type="EMBL" id="CCD66909.1"/>
    </source>
</evidence>
<dbReference type="UCSC" id="ZK54.3">
    <property type="organism name" value="c. elegans"/>
</dbReference>
<dbReference type="Bgee" id="WBGene00022648">
    <property type="expression patterns" value="Expressed in larva and 3 other cell types or tissues"/>
</dbReference>
<keyword evidence="2" id="KW-1133">Transmembrane helix</keyword>
<dbReference type="SMR" id="Q8MPR4"/>